<evidence type="ECO:0000256" key="3">
    <source>
        <dbReference type="ARBA" id="ARBA00022692"/>
    </source>
</evidence>
<dbReference type="Pfam" id="PF01810">
    <property type="entry name" value="LysE"/>
    <property type="match status" value="1"/>
</dbReference>
<dbReference type="Proteomes" id="UP000048984">
    <property type="component" value="Unassembled WGS sequence"/>
</dbReference>
<dbReference type="STRING" id="665126.ABB55_12115"/>
<keyword evidence="5 6" id="KW-0472">Membrane</keyword>
<evidence type="ECO:0000313" key="7">
    <source>
        <dbReference type="EMBL" id="KPL52867.1"/>
    </source>
</evidence>
<dbReference type="EMBL" id="LJYW01000001">
    <property type="protein sequence ID" value="KPL52867.1"/>
    <property type="molecule type" value="Genomic_DNA"/>
</dbReference>
<name>A0A0P6VJW5_9HYPH</name>
<keyword evidence="3 6" id="KW-0812">Transmembrane</keyword>
<evidence type="ECO:0000256" key="1">
    <source>
        <dbReference type="ARBA" id="ARBA00004651"/>
    </source>
</evidence>
<evidence type="ECO:0000256" key="2">
    <source>
        <dbReference type="ARBA" id="ARBA00022475"/>
    </source>
</evidence>
<feature type="transmembrane region" description="Helical" evidence="6">
    <location>
        <begin position="57"/>
        <end position="88"/>
    </location>
</feature>
<evidence type="ECO:0000256" key="5">
    <source>
        <dbReference type="ARBA" id="ARBA00023136"/>
    </source>
</evidence>
<comment type="caution">
    <text evidence="7">The sequence shown here is derived from an EMBL/GenBank/DDBJ whole genome shotgun (WGS) entry which is preliminary data.</text>
</comment>
<protein>
    <submittedName>
        <fullName evidence="7">Lysine transporter LysE</fullName>
    </submittedName>
</protein>
<dbReference type="AlphaFoldDB" id="A0A0P6VJW5"/>
<dbReference type="InterPro" id="IPR001123">
    <property type="entry name" value="LeuE-type"/>
</dbReference>
<comment type="subcellular location">
    <subcellularLocation>
        <location evidence="1">Cell membrane</location>
        <topology evidence="1">Multi-pass membrane protein</topology>
    </subcellularLocation>
</comment>
<evidence type="ECO:0000256" key="4">
    <source>
        <dbReference type="ARBA" id="ARBA00022989"/>
    </source>
</evidence>
<evidence type="ECO:0000256" key="6">
    <source>
        <dbReference type="SAM" id="Phobius"/>
    </source>
</evidence>
<dbReference type="PIRSF" id="PIRSF006324">
    <property type="entry name" value="LeuE"/>
    <property type="match status" value="1"/>
</dbReference>
<dbReference type="GO" id="GO:0015171">
    <property type="term" value="F:amino acid transmembrane transporter activity"/>
    <property type="evidence" value="ECO:0007669"/>
    <property type="project" value="TreeGrafter"/>
</dbReference>
<organism evidence="7 8">
    <name type="scientific">Prosthecodimorpha hirschii</name>
    <dbReference type="NCBI Taxonomy" id="665126"/>
    <lineage>
        <taxon>Bacteria</taxon>
        <taxon>Pseudomonadati</taxon>
        <taxon>Pseudomonadota</taxon>
        <taxon>Alphaproteobacteria</taxon>
        <taxon>Hyphomicrobiales</taxon>
        <taxon>Ancalomicrobiaceae</taxon>
        <taxon>Prosthecodimorpha</taxon>
    </lineage>
</organism>
<dbReference type="RefSeq" id="WP_054359030.1">
    <property type="nucleotide sequence ID" value="NZ_LJYW01000001.1"/>
</dbReference>
<keyword evidence="4 6" id="KW-1133">Transmembrane helix</keyword>
<feature type="transmembrane region" description="Helical" evidence="6">
    <location>
        <begin position="109"/>
        <end position="130"/>
    </location>
</feature>
<accession>A0A0P6VJW5</accession>
<dbReference type="GO" id="GO:0005886">
    <property type="term" value="C:plasma membrane"/>
    <property type="evidence" value="ECO:0007669"/>
    <property type="project" value="UniProtKB-SubCell"/>
</dbReference>
<dbReference type="PANTHER" id="PTHR30086:SF20">
    <property type="entry name" value="ARGININE EXPORTER PROTEIN ARGO-RELATED"/>
    <property type="match status" value="1"/>
</dbReference>
<reference evidence="7 8" key="2">
    <citation type="submission" date="2015-10" db="EMBL/GenBank/DDBJ databases">
        <title>Draft Genome Sequence of Prosthecomicrobium hirschii ATCC 27832.</title>
        <authorList>
            <person name="Daniel J."/>
            <person name="Givan S.A."/>
            <person name="Brun Y.V."/>
            <person name="Brown P.J."/>
        </authorList>
    </citation>
    <scope>NUCLEOTIDE SEQUENCE [LARGE SCALE GENOMIC DNA]</scope>
    <source>
        <strain evidence="7 8">16</strain>
    </source>
</reference>
<reference evidence="7 8" key="1">
    <citation type="submission" date="2015-09" db="EMBL/GenBank/DDBJ databases">
        <authorList>
            <person name="Jackson K.R."/>
            <person name="Lunt B.L."/>
            <person name="Fisher J.N.B."/>
            <person name="Gardner A.V."/>
            <person name="Bailey M.E."/>
            <person name="Deus L.M."/>
            <person name="Earl A.S."/>
            <person name="Gibby P.D."/>
            <person name="Hartmann K.A."/>
            <person name="Liu J.E."/>
            <person name="Manci A.M."/>
            <person name="Nielsen D.A."/>
            <person name="Solomon M.B."/>
            <person name="Breakwell D.P."/>
            <person name="Burnett S.H."/>
            <person name="Grose J.H."/>
        </authorList>
    </citation>
    <scope>NUCLEOTIDE SEQUENCE [LARGE SCALE GENOMIC DNA]</scope>
    <source>
        <strain evidence="7 8">16</strain>
    </source>
</reference>
<evidence type="ECO:0000313" key="8">
    <source>
        <dbReference type="Proteomes" id="UP000048984"/>
    </source>
</evidence>
<gene>
    <name evidence="7" type="ORF">ABB55_12115</name>
</gene>
<proteinExistence type="predicted"/>
<dbReference type="PANTHER" id="PTHR30086">
    <property type="entry name" value="ARGININE EXPORTER PROTEIN ARGO"/>
    <property type="match status" value="1"/>
</dbReference>
<keyword evidence="2" id="KW-1003">Cell membrane</keyword>
<sequence>MEPTTLAAFALALTLAAASPGPGIAAVVARALGAGFRGAVPMVLGLVAGDLVYLSFAAFGLAALAASFGTVFLVVKYAGAAYLIWLAVRLWRAEPSAQAVGAVATGRPWRTFLAGLSVTLGNPKVMVFYLALLPSLIDLERLTALGFAELIAVVIVVLLVVVGGYAAAAARARDLFRSPRAMKLMNRGAGTMMAGAAVAVVAK</sequence>
<feature type="transmembrane region" description="Helical" evidence="6">
    <location>
        <begin position="150"/>
        <end position="172"/>
    </location>
</feature>
<keyword evidence="8" id="KW-1185">Reference proteome</keyword>